<feature type="domain" description="OmpR/PhoB-type" evidence="6">
    <location>
        <begin position="1"/>
        <end position="96"/>
    </location>
</feature>
<dbReference type="Gene3D" id="1.10.10.10">
    <property type="entry name" value="Winged helix-like DNA-binding domain superfamily/Winged helix DNA-binding domain"/>
    <property type="match status" value="1"/>
</dbReference>
<protein>
    <submittedName>
        <fullName evidence="7">DNA-binding SARP family transcriptional activator</fullName>
    </submittedName>
</protein>
<dbReference type="Gene3D" id="3.40.50.300">
    <property type="entry name" value="P-loop containing nucleotide triphosphate hydrolases"/>
    <property type="match status" value="1"/>
</dbReference>
<dbReference type="RefSeq" id="WP_146175090.1">
    <property type="nucleotide sequence ID" value="NZ_PVTF01000015.1"/>
</dbReference>
<reference evidence="7 8" key="1">
    <citation type="submission" date="2018-03" db="EMBL/GenBank/DDBJ databases">
        <title>Genomic Encyclopedia of Archaeal and Bacterial Type Strains, Phase II (KMG-II): from individual species to whole genera.</title>
        <authorList>
            <person name="Goeker M."/>
        </authorList>
    </citation>
    <scope>NUCLEOTIDE SEQUENCE [LARGE SCALE GENOMIC DNA]</scope>
    <source>
        <strain evidence="7 8">DSM 44720</strain>
    </source>
</reference>
<dbReference type="SMART" id="SM00862">
    <property type="entry name" value="Trans_reg_C"/>
    <property type="match status" value="1"/>
</dbReference>
<dbReference type="CDD" id="cd15831">
    <property type="entry name" value="BTAD"/>
    <property type="match status" value="1"/>
</dbReference>
<evidence type="ECO:0000256" key="5">
    <source>
        <dbReference type="PROSITE-ProRule" id="PRU01091"/>
    </source>
</evidence>
<dbReference type="Proteomes" id="UP000239494">
    <property type="component" value="Unassembled WGS sequence"/>
</dbReference>
<keyword evidence="3 5" id="KW-0238">DNA-binding</keyword>
<dbReference type="OrthoDB" id="5521887at2"/>
<dbReference type="Gene3D" id="1.25.40.10">
    <property type="entry name" value="Tetratricopeptide repeat domain"/>
    <property type="match status" value="2"/>
</dbReference>
<evidence type="ECO:0000313" key="7">
    <source>
        <dbReference type="EMBL" id="PRY34844.1"/>
    </source>
</evidence>
<dbReference type="SMART" id="SM00028">
    <property type="entry name" value="TPR"/>
    <property type="match status" value="6"/>
</dbReference>
<keyword evidence="8" id="KW-1185">Reference proteome</keyword>
<dbReference type="PRINTS" id="PR00364">
    <property type="entry name" value="DISEASERSIST"/>
</dbReference>
<keyword evidence="2" id="KW-0805">Transcription regulation</keyword>
<dbReference type="GO" id="GO:0006355">
    <property type="term" value="P:regulation of DNA-templated transcription"/>
    <property type="evidence" value="ECO:0007669"/>
    <property type="project" value="InterPro"/>
</dbReference>
<dbReference type="EMBL" id="PVTF01000015">
    <property type="protein sequence ID" value="PRY34844.1"/>
    <property type="molecule type" value="Genomic_DNA"/>
</dbReference>
<evidence type="ECO:0000256" key="3">
    <source>
        <dbReference type="ARBA" id="ARBA00023125"/>
    </source>
</evidence>
<accession>A0A2T0SN59</accession>
<proteinExistence type="inferred from homology"/>
<evidence type="ECO:0000313" key="8">
    <source>
        <dbReference type="Proteomes" id="UP000239494"/>
    </source>
</evidence>
<feature type="DNA-binding region" description="OmpR/PhoB-type" evidence="5">
    <location>
        <begin position="1"/>
        <end position="96"/>
    </location>
</feature>
<comment type="caution">
    <text evidence="7">The sequence shown here is derived from an EMBL/GenBank/DDBJ whole genome shotgun (WGS) entry which is preliminary data.</text>
</comment>
<dbReference type="SUPFAM" id="SSF48452">
    <property type="entry name" value="TPR-like"/>
    <property type="match status" value="3"/>
</dbReference>
<dbReference type="InterPro" id="IPR001867">
    <property type="entry name" value="OmpR/PhoB-type_DNA-bd"/>
</dbReference>
<name>A0A2T0SN59_9PSEU</name>
<dbReference type="GO" id="GO:0003677">
    <property type="term" value="F:DNA binding"/>
    <property type="evidence" value="ECO:0007669"/>
    <property type="project" value="UniProtKB-UniRule"/>
</dbReference>
<dbReference type="InterPro" id="IPR051677">
    <property type="entry name" value="AfsR-DnrI-RedD_regulator"/>
</dbReference>
<dbReference type="InterPro" id="IPR005158">
    <property type="entry name" value="BTAD"/>
</dbReference>
<dbReference type="PANTHER" id="PTHR35807:SF1">
    <property type="entry name" value="TRANSCRIPTIONAL REGULATOR REDD"/>
    <property type="match status" value="1"/>
</dbReference>
<dbReference type="SUPFAM" id="SSF52540">
    <property type="entry name" value="P-loop containing nucleoside triphosphate hydrolases"/>
    <property type="match status" value="1"/>
</dbReference>
<dbReference type="AlphaFoldDB" id="A0A2T0SN59"/>
<dbReference type="InterPro" id="IPR049945">
    <property type="entry name" value="AAA_22"/>
</dbReference>
<comment type="similarity">
    <text evidence="1">Belongs to the AfsR/DnrI/RedD regulatory family.</text>
</comment>
<dbReference type="PANTHER" id="PTHR35807">
    <property type="entry name" value="TRANSCRIPTIONAL REGULATOR REDD-RELATED"/>
    <property type="match status" value="1"/>
</dbReference>
<sequence>MRRWEFLVLGPLEVRDGGRVVAIRSAKQRVLLSALLARPNEPVHVDELIDHLWGAGAPGAARGTLQTYVMRLRQFLDDGSAREVVRTTATGYSIHVDSDRLDLTRFRELRARARAAEEAGDLDAESAFLDEAVRLWRGPAFDQVPSRRDGSADSDRLDEQRWEAVERRNEVELLLGRHESLVDDLLALVALHPLRERFWAQLMSAQHRGGRQAQALDTYRRAREVLAEELGIEPNAELRRLHQAVLAGRTGPAWLPPAVPDFTGRAAEVEAITTGLRGVWTITGPGGVGKTTLAVHVAHLVRADYPDGQLYLNLRGTGVDPTEALDRLLRGLGVPGSAIPASLDDRIGLYRDRLADRRVLVVLDNAAEEAQVRPLLPGTPTAAVLVTSRAALAGLEGARVVPLGVFPAEDALGLLRGALGARRVDAEPEAAREITGYCGSLPLALRIAAGRLVARPHWRLSQLAGRLEDQRGRLDELRVGDLDVRASLALSHDGLTPARRRLFGLLARLDAVDFSASTAAPLLDVGLDEAEEHVEALVDARLVDLAGRDVLGRQRYRLHDLVRVFGREVADDDPAPLRRLFDTWCDLAERVDADLPQEALRLPVRPRPDSELADRLLADPVAWLDAEWLGIRAAVAQAAALGMAEQVCGLVIATGAFCDLRARFDDWAWLIEVALPFATWRTEAVLVQQRGILRVRQHRFDEAEADFDRARLGFESVGDDWGSAYAWYASGWMHEWRGRPERARECHRQATARFRTSGNALGEVEVLASLGAIARRAGDFDEARGHLTRCHDLATVLDDERGTFGAVLELGRLLRFTGELEASAHRLATALTMAERMGDPDMAAIIRLFLADALLRAGHVEAVDELVRQAHEYLEEHDDRVGLVWSWRLLSARSADPVTALGWAGRALDGAEELDLPPEVARSLCTLGYALAGVGRHDEAVRAWERAAALFVEAGFHAEAAEVPVQAR</sequence>
<dbReference type="Pfam" id="PF00486">
    <property type="entry name" value="Trans_reg_C"/>
    <property type="match status" value="1"/>
</dbReference>
<dbReference type="InterPro" id="IPR027417">
    <property type="entry name" value="P-loop_NTPase"/>
</dbReference>
<evidence type="ECO:0000256" key="2">
    <source>
        <dbReference type="ARBA" id="ARBA00023015"/>
    </source>
</evidence>
<keyword evidence="4" id="KW-0804">Transcription</keyword>
<dbReference type="Pfam" id="PF03704">
    <property type="entry name" value="BTAD"/>
    <property type="match status" value="1"/>
</dbReference>
<organism evidence="7 8">
    <name type="scientific">Umezawaea tangerina</name>
    <dbReference type="NCBI Taxonomy" id="84725"/>
    <lineage>
        <taxon>Bacteria</taxon>
        <taxon>Bacillati</taxon>
        <taxon>Actinomycetota</taxon>
        <taxon>Actinomycetes</taxon>
        <taxon>Pseudonocardiales</taxon>
        <taxon>Pseudonocardiaceae</taxon>
        <taxon>Umezawaea</taxon>
    </lineage>
</organism>
<dbReference type="SMART" id="SM01043">
    <property type="entry name" value="BTAD"/>
    <property type="match status" value="1"/>
</dbReference>
<dbReference type="PROSITE" id="PS51755">
    <property type="entry name" value="OMPR_PHOB"/>
    <property type="match status" value="1"/>
</dbReference>
<dbReference type="GO" id="GO:0043531">
    <property type="term" value="F:ADP binding"/>
    <property type="evidence" value="ECO:0007669"/>
    <property type="project" value="InterPro"/>
</dbReference>
<dbReference type="Pfam" id="PF13424">
    <property type="entry name" value="TPR_12"/>
    <property type="match status" value="1"/>
</dbReference>
<dbReference type="InterPro" id="IPR036388">
    <property type="entry name" value="WH-like_DNA-bd_sf"/>
</dbReference>
<dbReference type="Pfam" id="PF13401">
    <property type="entry name" value="AAA_22"/>
    <property type="match status" value="1"/>
</dbReference>
<dbReference type="InterPro" id="IPR011990">
    <property type="entry name" value="TPR-like_helical_dom_sf"/>
</dbReference>
<dbReference type="InterPro" id="IPR016032">
    <property type="entry name" value="Sig_transdc_resp-reg_C-effctor"/>
</dbReference>
<dbReference type="SUPFAM" id="SSF46894">
    <property type="entry name" value="C-terminal effector domain of the bipartite response regulators"/>
    <property type="match status" value="1"/>
</dbReference>
<evidence type="ECO:0000256" key="4">
    <source>
        <dbReference type="ARBA" id="ARBA00023163"/>
    </source>
</evidence>
<evidence type="ECO:0000259" key="6">
    <source>
        <dbReference type="PROSITE" id="PS51755"/>
    </source>
</evidence>
<dbReference type="GO" id="GO:0000160">
    <property type="term" value="P:phosphorelay signal transduction system"/>
    <property type="evidence" value="ECO:0007669"/>
    <property type="project" value="InterPro"/>
</dbReference>
<evidence type="ECO:0000256" key="1">
    <source>
        <dbReference type="ARBA" id="ARBA00005820"/>
    </source>
</evidence>
<dbReference type="InterPro" id="IPR019734">
    <property type="entry name" value="TPR_rpt"/>
</dbReference>
<gene>
    <name evidence="7" type="ORF">CLV43_115120</name>
</gene>